<reference evidence="1 2" key="2">
    <citation type="journal article" date="2016" name="Genome Announc.">
        <title>Draft Genome Sequence of the N2-Fixing Cyanobacterium Nostoc piscinale CENA21, Isolated from the Brazilian Amazon Floodplain.</title>
        <authorList>
            <person name="Leao T."/>
            <person name="Guimaraes P.I."/>
            <person name="de Melo A.G."/>
            <person name="Ramos R.T."/>
            <person name="Leao P.N."/>
            <person name="Silva A."/>
            <person name="Fiore M.F."/>
            <person name="Schneider M.P."/>
        </authorList>
    </citation>
    <scope>NUCLEOTIDE SEQUENCE [LARGE SCALE GENOMIC DNA]</scope>
    <source>
        <strain evidence="1 2">CENA21</strain>
    </source>
</reference>
<dbReference type="PATRIC" id="fig|224013.5.peg.424"/>
<name>A0A0M4SZH6_9NOSO</name>
<evidence type="ECO:0000313" key="2">
    <source>
        <dbReference type="Proteomes" id="UP000062645"/>
    </source>
</evidence>
<proteinExistence type="predicted"/>
<accession>A0A0M4SZH6</accession>
<evidence type="ECO:0008006" key="3">
    <source>
        <dbReference type="Google" id="ProtNLM"/>
    </source>
</evidence>
<evidence type="ECO:0000313" key="1">
    <source>
        <dbReference type="EMBL" id="ALF51858.1"/>
    </source>
</evidence>
<dbReference type="EMBL" id="CP012036">
    <property type="protein sequence ID" value="ALF51858.1"/>
    <property type="molecule type" value="Genomic_DNA"/>
</dbReference>
<organism evidence="1 2">
    <name type="scientific">Nostoc piscinale CENA21</name>
    <dbReference type="NCBI Taxonomy" id="224013"/>
    <lineage>
        <taxon>Bacteria</taxon>
        <taxon>Bacillati</taxon>
        <taxon>Cyanobacteriota</taxon>
        <taxon>Cyanophyceae</taxon>
        <taxon>Nostocales</taxon>
        <taxon>Nostocaceae</taxon>
        <taxon>Nostoc</taxon>
    </lineage>
</organism>
<dbReference type="KEGG" id="npz:ACX27_01765"/>
<dbReference type="AlphaFoldDB" id="A0A0M4SZH6"/>
<dbReference type="Proteomes" id="UP000062645">
    <property type="component" value="Chromosome"/>
</dbReference>
<keyword evidence="2" id="KW-1185">Reference proteome</keyword>
<dbReference type="OrthoDB" id="489126at2"/>
<protein>
    <recommendedName>
        <fullName evidence="3">SPOR domain-containing protein</fullName>
    </recommendedName>
</protein>
<gene>
    <name evidence="1" type="ORF">ACX27_01765</name>
</gene>
<reference evidence="2" key="1">
    <citation type="submission" date="2015-07" db="EMBL/GenBank/DDBJ databases">
        <title>Genome Of Nitrogen-Fixing Cyanobacterium Nostoc piscinale CENA21 From Solimoes/Amazon River Floodplain Sediments And Comparative Genomics To Uncover Biosynthetic Natural Products Potential.</title>
        <authorList>
            <person name="Leao T.F."/>
            <person name="Leao P.N."/>
            <person name="Guimaraes P.I."/>
            <person name="de Melo A.G.C."/>
            <person name="Ramos R.T.J."/>
            <person name="Silva A."/>
            <person name="Fiore M.F."/>
            <person name="Schneider M.P.C."/>
        </authorList>
    </citation>
    <scope>NUCLEOTIDE SEQUENCE [LARGE SCALE GENOMIC DNA]</scope>
    <source>
        <strain evidence="2">CENA21</strain>
    </source>
</reference>
<sequence>MSYQDDIRPWAVFRWGETRNICVARFRKRSDADAYMSILRGLTPSGRFQVVFDVEFAPQTQS</sequence>
<dbReference type="RefSeq" id="WP_062287595.1">
    <property type="nucleotide sequence ID" value="NZ_CP012036.1"/>
</dbReference>